<dbReference type="GO" id="GO:1902201">
    <property type="term" value="P:negative regulation of bacterial-type flagellum-dependent cell motility"/>
    <property type="evidence" value="ECO:0007669"/>
    <property type="project" value="TreeGrafter"/>
</dbReference>
<dbReference type="GO" id="GO:0043709">
    <property type="term" value="P:cell adhesion involved in single-species biofilm formation"/>
    <property type="evidence" value="ECO:0007669"/>
    <property type="project" value="TreeGrafter"/>
</dbReference>
<dbReference type="RefSeq" id="WP_046133924.1">
    <property type="nucleotide sequence ID" value="NZ_FQVC01000005.1"/>
</dbReference>
<feature type="transmembrane region" description="Helical" evidence="4">
    <location>
        <begin position="125"/>
        <end position="143"/>
    </location>
</feature>
<feature type="compositionally biased region" description="Basic residues" evidence="3">
    <location>
        <begin position="398"/>
        <end position="408"/>
    </location>
</feature>
<dbReference type="InterPro" id="IPR029787">
    <property type="entry name" value="Nucleotide_cyclase"/>
</dbReference>
<dbReference type="NCBIfam" id="TIGR00254">
    <property type="entry name" value="GGDEF"/>
    <property type="match status" value="1"/>
</dbReference>
<dbReference type="PANTHER" id="PTHR45138">
    <property type="entry name" value="REGULATORY COMPONENTS OF SENSORY TRANSDUCTION SYSTEM"/>
    <property type="match status" value="1"/>
</dbReference>
<feature type="transmembrane region" description="Helical" evidence="4">
    <location>
        <begin position="193"/>
        <end position="211"/>
    </location>
</feature>
<dbReference type="Pfam" id="PF00990">
    <property type="entry name" value="GGDEF"/>
    <property type="match status" value="1"/>
</dbReference>
<keyword evidence="4" id="KW-1133">Transmembrane helix</keyword>
<feature type="domain" description="GGDEF" evidence="5">
    <location>
        <begin position="252"/>
        <end position="384"/>
    </location>
</feature>
<evidence type="ECO:0000256" key="4">
    <source>
        <dbReference type="SAM" id="Phobius"/>
    </source>
</evidence>
<dbReference type="STRING" id="1121477.SAMN02745223_01860"/>
<keyword evidence="4" id="KW-0812">Transmembrane</keyword>
<dbReference type="CDD" id="cd01949">
    <property type="entry name" value="GGDEF"/>
    <property type="match status" value="1"/>
</dbReference>
<dbReference type="Gene3D" id="3.30.70.270">
    <property type="match status" value="1"/>
</dbReference>
<dbReference type="EMBL" id="LAJF01000039">
    <property type="protein sequence ID" value="KKB86237.1"/>
    <property type="molecule type" value="Genomic_DNA"/>
</dbReference>
<evidence type="ECO:0000259" key="5">
    <source>
        <dbReference type="PROSITE" id="PS50887"/>
    </source>
</evidence>
<gene>
    <name evidence="8" type="ORF">SAMN02745223_01860</name>
    <name evidence="6" type="ORF">VW29_03070</name>
    <name evidence="7" type="ORF">VW29_03375</name>
</gene>
<protein>
    <recommendedName>
        <fullName evidence="1">diguanylate cyclase</fullName>
        <ecNumber evidence="1">2.7.7.65</ecNumber>
    </recommendedName>
</protein>
<feature type="transmembrane region" description="Helical" evidence="4">
    <location>
        <begin position="95"/>
        <end position="113"/>
    </location>
</feature>
<dbReference type="Proteomes" id="UP000184533">
    <property type="component" value="Unassembled WGS sequence"/>
</dbReference>
<dbReference type="FunFam" id="3.30.70.270:FF:000001">
    <property type="entry name" value="Diguanylate cyclase domain protein"/>
    <property type="match status" value="1"/>
</dbReference>
<evidence type="ECO:0000313" key="10">
    <source>
        <dbReference type="Proteomes" id="UP000184533"/>
    </source>
</evidence>
<dbReference type="EMBL" id="LAJF01000039">
    <property type="protein sequence ID" value="KKB86289.1"/>
    <property type="molecule type" value="Genomic_DNA"/>
</dbReference>
<keyword evidence="4" id="KW-0472">Membrane</keyword>
<dbReference type="InterPro" id="IPR050469">
    <property type="entry name" value="Diguanylate_Cyclase"/>
</dbReference>
<evidence type="ECO:0000313" key="7">
    <source>
        <dbReference type="EMBL" id="KKB86289.1"/>
    </source>
</evidence>
<dbReference type="Proteomes" id="UP000033608">
    <property type="component" value="Unassembled WGS sequence"/>
</dbReference>
<organism evidence="7 9">
    <name type="scientific">Devosia limi DSM 17137</name>
    <dbReference type="NCBI Taxonomy" id="1121477"/>
    <lineage>
        <taxon>Bacteria</taxon>
        <taxon>Pseudomonadati</taxon>
        <taxon>Pseudomonadota</taxon>
        <taxon>Alphaproteobacteria</taxon>
        <taxon>Hyphomicrobiales</taxon>
        <taxon>Devosiaceae</taxon>
        <taxon>Devosia</taxon>
    </lineage>
</organism>
<feature type="region of interest" description="Disordered" evidence="3">
    <location>
        <begin position="373"/>
        <end position="408"/>
    </location>
</feature>
<dbReference type="EMBL" id="FQVC01000005">
    <property type="protein sequence ID" value="SHF14719.1"/>
    <property type="molecule type" value="Genomic_DNA"/>
</dbReference>
<dbReference type="PATRIC" id="fig|1121477.3.peg.1672"/>
<evidence type="ECO:0000313" key="8">
    <source>
        <dbReference type="EMBL" id="SHF14719.1"/>
    </source>
</evidence>
<dbReference type="InterPro" id="IPR000160">
    <property type="entry name" value="GGDEF_dom"/>
</dbReference>
<dbReference type="PANTHER" id="PTHR45138:SF9">
    <property type="entry name" value="DIGUANYLATE CYCLASE DGCM-RELATED"/>
    <property type="match status" value="1"/>
</dbReference>
<dbReference type="GO" id="GO:0052621">
    <property type="term" value="F:diguanylate cyclase activity"/>
    <property type="evidence" value="ECO:0007669"/>
    <property type="project" value="UniProtKB-EC"/>
</dbReference>
<evidence type="ECO:0000256" key="3">
    <source>
        <dbReference type="SAM" id="MobiDB-lite"/>
    </source>
</evidence>
<feature type="transmembrane region" description="Helical" evidence="4">
    <location>
        <begin position="150"/>
        <end position="173"/>
    </location>
</feature>
<name>A0A0F5LVU4_9HYPH</name>
<reference evidence="7 9" key="1">
    <citation type="submission" date="2015-03" db="EMBL/GenBank/DDBJ databases">
        <authorList>
            <person name="Hassan Y.I."/>
            <person name="Lepp D."/>
            <person name="Zhou T."/>
        </authorList>
    </citation>
    <scope>NUCLEOTIDE SEQUENCE [LARGE SCALE GENOMIC DNA]</scope>
    <source>
        <strain evidence="7 9">DSM 17137</strain>
    </source>
</reference>
<feature type="transmembrane region" description="Helical" evidence="4">
    <location>
        <begin position="63"/>
        <end position="83"/>
    </location>
</feature>
<dbReference type="SMART" id="SM00267">
    <property type="entry name" value="GGDEF"/>
    <property type="match status" value="1"/>
</dbReference>
<evidence type="ECO:0000313" key="6">
    <source>
        <dbReference type="EMBL" id="KKB86237.1"/>
    </source>
</evidence>
<comment type="catalytic activity">
    <reaction evidence="2">
        <text>2 GTP = 3',3'-c-di-GMP + 2 diphosphate</text>
        <dbReference type="Rhea" id="RHEA:24898"/>
        <dbReference type="ChEBI" id="CHEBI:33019"/>
        <dbReference type="ChEBI" id="CHEBI:37565"/>
        <dbReference type="ChEBI" id="CHEBI:58805"/>
        <dbReference type="EC" id="2.7.7.65"/>
    </reaction>
</comment>
<evidence type="ECO:0000313" key="9">
    <source>
        <dbReference type="Proteomes" id="UP000033608"/>
    </source>
</evidence>
<keyword evidence="9" id="KW-1185">Reference proteome</keyword>
<feature type="transmembrane region" description="Helical" evidence="4">
    <location>
        <begin position="6"/>
        <end position="28"/>
    </location>
</feature>
<dbReference type="OrthoDB" id="9812260at2"/>
<sequence>MSAAAFVLAINLFVAAVFASAFGIIAAYERSSIGARWLAVAYGLGIINAGLEFILPFQQDARPVGIAIFATFLFALTFCIIGLSHHYRRSPPRLVLASIVIVALITVSLTIHWPRDNFLRALLYQFPYFALQLVAMWVVFHAPRRRSLDIVLLVLFAASAMHFLSKPFLAMLIGSGASPQAYLGSTYAAYSQTLAAFLLVANGLAMLLIIVRDVMGEMTARSETDQLSGMLNRRGFEDRTIKAMLHAHRTGSAAAMVVADLDFFKQVNDTYGHQTGDQVIVAFARTLQSSATPTMIAGRLGGEEFAVFVPDGSLAAARLFAETARAAVPEMHVAGLDNAHSVTASFGVAPLLPGDSLSDVMRRADAALYQAKRGGRNDVRVTQPSAAGLATLSGKPSPGRRRNGSRRD</sequence>
<proteinExistence type="predicted"/>
<dbReference type="GO" id="GO:0005886">
    <property type="term" value="C:plasma membrane"/>
    <property type="evidence" value="ECO:0007669"/>
    <property type="project" value="TreeGrafter"/>
</dbReference>
<accession>A0A0F5LVU4</accession>
<dbReference type="SUPFAM" id="SSF55073">
    <property type="entry name" value="Nucleotide cyclase"/>
    <property type="match status" value="1"/>
</dbReference>
<evidence type="ECO:0000256" key="2">
    <source>
        <dbReference type="ARBA" id="ARBA00034247"/>
    </source>
</evidence>
<evidence type="ECO:0000256" key="1">
    <source>
        <dbReference type="ARBA" id="ARBA00012528"/>
    </source>
</evidence>
<dbReference type="AlphaFoldDB" id="A0A0F5LVU4"/>
<reference evidence="8 10" key="2">
    <citation type="submission" date="2016-11" db="EMBL/GenBank/DDBJ databases">
        <authorList>
            <person name="Jaros S."/>
            <person name="Januszkiewicz K."/>
            <person name="Wedrychowicz H."/>
        </authorList>
    </citation>
    <scope>NUCLEOTIDE SEQUENCE [LARGE SCALE GENOMIC DNA]</scope>
    <source>
        <strain evidence="8 10">DSM 17137</strain>
    </source>
</reference>
<dbReference type="PROSITE" id="PS50887">
    <property type="entry name" value="GGDEF"/>
    <property type="match status" value="1"/>
</dbReference>
<dbReference type="InterPro" id="IPR043128">
    <property type="entry name" value="Rev_trsase/Diguanyl_cyclase"/>
</dbReference>
<dbReference type="EC" id="2.7.7.65" evidence="1"/>
<feature type="transmembrane region" description="Helical" evidence="4">
    <location>
        <begin position="35"/>
        <end position="57"/>
    </location>
</feature>